<reference evidence="1" key="1">
    <citation type="journal article" date="2015" name="Nature">
        <title>Complex archaea that bridge the gap between prokaryotes and eukaryotes.</title>
        <authorList>
            <person name="Spang A."/>
            <person name="Saw J.H."/>
            <person name="Jorgensen S.L."/>
            <person name="Zaremba-Niedzwiedzka K."/>
            <person name="Martijn J."/>
            <person name="Lind A.E."/>
            <person name="van Eijk R."/>
            <person name="Schleper C."/>
            <person name="Guy L."/>
            <person name="Ettema T.J."/>
        </authorList>
    </citation>
    <scope>NUCLEOTIDE SEQUENCE</scope>
</reference>
<proteinExistence type="predicted"/>
<name>A0A0F9K4M1_9ZZZZ</name>
<protein>
    <submittedName>
        <fullName evidence="1">Uncharacterized protein</fullName>
    </submittedName>
</protein>
<dbReference type="AlphaFoldDB" id="A0A0F9K4M1"/>
<feature type="non-terminal residue" evidence="1">
    <location>
        <position position="1"/>
    </location>
</feature>
<accession>A0A0F9K4M1</accession>
<organism evidence="1">
    <name type="scientific">marine sediment metagenome</name>
    <dbReference type="NCBI Taxonomy" id="412755"/>
    <lineage>
        <taxon>unclassified sequences</taxon>
        <taxon>metagenomes</taxon>
        <taxon>ecological metagenomes</taxon>
    </lineage>
</organism>
<dbReference type="EMBL" id="LAZR01016050">
    <property type="protein sequence ID" value="KKM06203.1"/>
    <property type="molecule type" value="Genomic_DNA"/>
</dbReference>
<gene>
    <name evidence="1" type="ORF">LCGC14_1746370</name>
</gene>
<sequence>VRVEGKEGKIIELIEESDVVKILLDNGNVVKWDKGYVCLID</sequence>
<evidence type="ECO:0000313" key="1">
    <source>
        <dbReference type="EMBL" id="KKM06203.1"/>
    </source>
</evidence>
<comment type="caution">
    <text evidence="1">The sequence shown here is derived from an EMBL/GenBank/DDBJ whole genome shotgun (WGS) entry which is preliminary data.</text>
</comment>